<gene>
    <name evidence="4" type="ORF">CDAUBV1_LOCUS13387</name>
</gene>
<protein>
    <recommendedName>
        <fullName evidence="3">BPL/LPL catalytic domain-containing protein</fullName>
    </recommendedName>
</protein>
<comment type="similarity">
    <text evidence="2">Belongs to the LplA family.</text>
</comment>
<evidence type="ECO:0000256" key="1">
    <source>
        <dbReference type="ARBA" id="ARBA00005085"/>
    </source>
</evidence>
<dbReference type="GO" id="GO:0009249">
    <property type="term" value="P:protein lipoylation"/>
    <property type="evidence" value="ECO:0007669"/>
    <property type="project" value="InterPro"/>
</dbReference>
<dbReference type="AlphaFoldDB" id="A0AAV2TT53"/>
<name>A0AAV2TT53_CALDB</name>
<reference evidence="4" key="1">
    <citation type="submission" date="2024-06" db="EMBL/GenBank/DDBJ databases">
        <authorList>
            <person name="Liu X."/>
            <person name="Lenzi L."/>
            <person name="Haldenby T S."/>
            <person name="Uol C."/>
        </authorList>
    </citation>
    <scope>NUCLEOTIDE SEQUENCE</scope>
</reference>
<dbReference type="CDD" id="cd16443">
    <property type="entry name" value="LplA"/>
    <property type="match status" value="1"/>
</dbReference>
<dbReference type="GO" id="GO:0017118">
    <property type="term" value="F:lipoyltransferase activity"/>
    <property type="evidence" value="ECO:0007669"/>
    <property type="project" value="TreeGrafter"/>
</dbReference>
<evidence type="ECO:0000313" key="5">
    <source>
        <dbReference type="Proteomes" id="UP001497525"/>
    </source>
</evidence>
<dbReference type="InterPro" id="IPR004562">
    <property type="entry name" value="LipoylTrfase_LipoateP_Ligase"/>
</dbReference>
<dbReference type="PANTHER" id="PTHR12561:SF3">
    <property type="entry name" value="LIPOYLTRANSFERASE 1, MITOCHONDRIAL"/>
    <property type="match status" value="1"/>
</dbReference>
<evidence type="ECO:0000313" key="4">
    <source>
        <dbReference type="EMBL" id="CAL5138562.1"/>
    </source>
</evidence>
<dbReference type="EMBL" id="CAXLJL010000501">
    <property type="protein sequence ID" value="CAL5138562.1"/>
    <property type="molecule type" value="Genomic_DNA"/>
</dbReference>
<evidence type="ECO:0000256" key="2">
    <source>
        <dbReference type="ARBA" id="ARBA00008242"/>
    </source>
</evidence>
<comment type="caution">
    <text evidence="4">The sequence shown here is derived from an EMBL/GenBank/DDBJ whole genome shotgun (WGS) entry which is preliminary data.</text>
</comment>
<accession>A0AAV2TT53</accession>
<dbReference type="InterPro" id="IPR004143">
    <property type="entry name" value="BPL_LPL_catalytic"/>
</dbReference>
<feature type="domain" description="BPL/LPL catalytic" evidence="3">
    <location>
        <begin position="72"/>
        <end position="260"/>
    </location>
</feature>
<comment type="pathway">
    <text evidence="1">Protein modification; protein lipoylation via exogenous pathway; protein N(6)-(lipoyl)lysine from lipoate: step 2/2.</text>
</comment>
<dbReference type="GO" id="GO:0005739">
    <property type="term" value="C:mitochondrion"/>
    <property type="evidence" value="ECO:0007669"/>
    <property type="project" value="TreeGrafter"/>
</dbReference>
<dbReference type="InterPro" id="IPR045864">
    <property type="entry name" value="aa-tRNA-synth_II/BPL/LPL"/>
</dbReference>
<evidence type="ECO:0000259" key="3">
    <source>
        <dbReference type="PROSITE" id="PS51733"/>
    </source>
</evidence>
<proteinExistence type="inferred from homology"/>
<dbReference type="PROSITE" id="PS51733">
    <property type="entry name" value="BPL_LPL_CATALYTIC"/>
    <property type="match status" value="1"/>
</dbReference>
<sequence length="403" mass="45355">MPVWWFSCRGPWYFCAVGAKAPRFPLRGCYANASSRSRVILLESGDIFRNLAFEACLYVDNARFASRQGGSSPHPTDVLLWRSNPCVVIGRFQNAWQEVNVGLLRQSLWPLARRQSGGGAVFHDPDNLNISFVQNGRSLDREKCMTFLRDVLQPLVGKRVVHVGKRYDLWMSGIDGDELKQFKISGSASKLSSKVSYHHCTLLCNTSLKCLSRVLVPTFKTLKTKATQSVRSEVVNLGLDVEVVQHAIIEQSLKWIQTDGRPSSIPRIVRIPEGEEALHVDEKKFGRELNQLRSWSWIYGSSPAFQLSLAEFEPHLIPSNLQLLVERNGRIQSVNCPSPNQIPENSLVTFLNALSVALQDIECRTHIHGVLDHFCAQWAFQTGELTSEQQTIVQAVHKAADMF</sequence>
<dbReference type="Proteomes" id="UP001497525">
    <property type="component" value="Unassembled WGS sequence"/>
</dbReference>
<organism evidence="4 5">
    <name type="scientific">Calicophoron daubneyi</name>
    <name type="common">Rumen fluke</name>
    <name type="synonym">Paramphistomum daubneyi</name>
    <dbReference type="NCBI Taxonomy" id="300641"/>
    <lineage>
        <taxon>Eukaryota</taxon>
        <taxon>Metazoa</taxon>
        <taxon>Spiralia</taxon>
        <taxon>Lophotrochozoa</taxon>
        <taxon>Platyhelminthes</taxon>
        <taxon>Trematoda</taxon>
        <taxon>Digenea</taxon>
        <taxon>Plagiorchiida</taxon>
        <taxon>Pronocephalata</taxon>
        <taxon>Paramphistomoidea</taxon>
        <taxon>Paramphistomidae</taxon>
        <taxon>Calicophoron</taxon>
    </lineage>
</organism>
<dbReference type="Pfam" id="PF21948">
    <property type="entry name" value="LplA-B_cat"/>
    <property type="match status" value="1"/>
</dbReference>
<dbReference type="PANTHER" id="PTHR12561">
    <property type="entry name" value="LIPOATE-PROTEIN LIGASE"/>
    <property type="match status" value="1"/>
</dbReference>
<dbReference type="Gene3D" id="3.30.930.10">
    <property type="entry name" value="Bira Bifunctional Protein, Domain 2"/>
    <property type="match status" value="1"/>
</dbReference>
<dbReference type="SUPFAM" id="SSF55681">
    <property type="entry name" value="Class II aaRS and biotin synthetases"/>
    <property type="match status" value="1"/>
</dbReference>